<feature type="transmembrane region" description="Helical" evidence="7">
    <location>
        <begin position="171"/>
        <end position="195"/>
    </location>
</feature>
<evidence type="ECO:0000256" key="7">
    <source>
        <dbReference type="SAM" id="Phobius"/>
    </source>
</evidence>
<feature type="transmembrane region" description="Helical" evidence="7">
    <location>
        <begin position="145"/>
        <end position="165"/>
    </location>
</feature>
<sequence>MRESTQTTVPATTTPAQRWGFLAIISFGLFLVGADNSILYTALPVLRDELHTTELQGLWIINAYPLVLSGLLLGSGTLGDKVGHRLIFICGVSTFAVGSLAAAFSPTAWFLVGARALLGVGAAAMLPATLALVRITFTIPQERNIAIGIWGSVATVGAATGPVLGGLLLEMFWWGSVFLINVPVAIAIVLATFAFGPPNIARPDKHWDVASSALALVAMVGLVMTIKELANPNSNGWLIGIAAALGALGAAAFTWRQRVLRRQQREPLLEAAIFKNRMFTGGALAAVFGMFVLTGTELLTTQRFQISADFSPLAAGLLVAVAAVSAIPASVLGGMSLSRVGFRTLISGGFLLLAAGVFVAIWALGHAPLSIFALSMVLIGLGAGSVMSVSSTAIVGSAPFSRAGMASSVEAVSYEFGTLLSVAILGSLMPALYGMHAPAAVAHDVNHGVDHPELGELARQAYDSAYLGTIGVAGAVALLAAVVTAWCFAGNPKEVEPDAAE</sequence>
<dbReference type="PANTHER" id="PTHR42718:SF47">
    <property type="entry name" value="METHYL VIOLOGEN RESISTANCE PROTEIN SMVA"/>
    <property type="match status" value="1"/>
</dbReference>
<evidence type="ECO:0000256" key="4">
    <source>
        <dbReference type="ARBA" id="ARBA00022692"/>
    </source>
</evidence>
<dbReference type="Proteomes" id="UP000028504">
    <property type="component" value="Chromosome"/>
</dbReference>
<keyword evidence="5 7" id="KW-1133">Transmembrane helix</keyword>
<gene>
    <name evidence="9" type="ORF">CATYP_07710</name>
</gene>
<feature type="transmembrane region" description="Helical" evidence="7">
    <location>
        <begin position="465"/>
        <end position="489"/>
    </location>
</feature>
<evidence type="ECO:0000256" key="3">
    <source>
        <dbReference type="ARBA" id="ARBA00022475"/>
    </source>
</evidence>
<dbReference type="InterPro" id="IPR011701">
    <property type="entry name" value="MFS"/>
</dbReference>
<feature type="transmembrane region" description="Helical" evidence="7">
    <location>
        <begin position="276"/>
        <end position="293"/>
    </location>
</feature>
<feature type="transmembrane region" description="Helical" evidence="7">
    <location>
        <begin position="371"/>
        <end position="395"/>
    </location>
</feature>
<keyword evidence="4 7" id="KW-0812">Transmembrane</keyword>
<dbReference type="InterPro" id="IPR036259">
    <property type="entry name" value="MFS_trans_sf"/>
</dbReference>
<name>A0ABM5QNS6_9CORY</name>
<evidence type="ECO:0000313" key="9">
    <source>
        <dbReference type="EMBL" id="AIG64490.1"/>
    </source>
</evidence>
<dbReference type="PANTHER" id="PTHR42718">
    <property type="entry name" value="MAJOR FACILITATOR SUPERFAMILY MULTIDRUG TRANSPORTER MFSC"/>
    <property type="match status" value="1"/>
</dbReference>
<keyword evidence="6 7" id="KW-0472">Membrane</keyword>
<dbReference type="Pfam" id="PF07690">
    <property type="entry name" value="MFS_1"/>
    <property type="match status" value="1"/>
</dbReference>
<keyword evidence="2" id="KW-0813">Transport</keyword>
<accession>A0ABM5QNS6</accession>
<feature type="transmembrane region" description="Helical" evidence="7">
    <location>
        <begin position="237"/>
        <end position="255"/>
    </location>
</feature>
<dbReference type="Gene3D" id="1.20.1720.10">
    <property type="entry name" value="Multidrug resistance protein D"/>
    <property type="match status" value="1"/>
</dbReference>
<comment type="subcellular location">
    <subcellularLocation>
        <location evidence="1">Cell membrane</location>
        <topology evidence="1">Multi-pass membrane protein</topology>
    </subcellularLocation>
</comment>
<dbReference type="CDD" id="cd17321">
    <property type="entry name" value="MFS_MMR_MDR_like"/>
    <property type="match status" value="1"/>
</dbReference>
<feature type="transmembrane region" description="Helical" evidence="7">
    <location>
        <begin position="55"/>
        <end position="74"/>
    </location>
</feature>
<dbReference type="Gene3D" id="1.20.1250.20">
    <property type="entry name" value="MFS general substrate transporter like domains"/>
    <property type="match status" value="1"/>
</dbReference>
<evidence type="ECO:0000256" key="2">
    <source>
        <dbReference type="ARBA" id="ARBA00022448"/>
    </source>
</evidence>
<dbReference type="SUPFAM" id="SSF103473">
    <property type="entry name" value="MFS general substrate transporter"/>
    <property type="match status" value="1"/>
</dbReference>
<dbReference type="EMBL" id="CP008944">
    <property type="protein sequence ID" value="AIG64490.1"/>
    <property type="molecule type" value="Genomic_DNA"/>
</dbReference>
<organism evidence="9 10">
    <name type="scientific">Corynebacterium atypicum</name>
    <dbReference type="NCBI Taxonomy" id="191610"/>
    <lineage>
        <taxon>Bacteria</taxon>
        <taxon>Bacillati</taxon>
        <taxon>Actinomycetota</taxon>
        <taxon>Actinomycetes</taxon>
        <taxon>Mycobacteriales</taxon>
        <taxon>Corynebacteriaceae</taxon>
        <taxon>Corynebacterium</taxon>
    </lineage>
</organism>
<protein>
    <submittedName>
        <fullName evidence="9">Membrane protein</fullName>
    </submittedName>
</protein>
<keyword evidence="3" id="KW-1003">Cell membrane</keyword>
<feature type="transmembrane region" description="Helical" evidence="7">
    <location>
        <begin position="207"/>
        <end position="225"/>
    </location>
</feature>
<feature type="transmembrane region" description="Helical" evidence="7">
    <location>
        <begin position="86"/>
        <end position="104"/>
    </location>
</feature>
<reference evidence="9 10" key="1">
    <citation type="submission" date="2014-07" db="EMBL/GenBank/DDBJ databases">
        <title>Complete genome sequence of Corynebacterium atypicum DSM 44849: identifiction of the mycolic acid biosynthesis genes.</title>
        <authorList>
            <person name="Tippelt A."/>
            <person name="Mollmann S."/>
            <person name="Albersmeier A."/>
            <person name="Jaenicke S."/>
            <person name="Ruckert C."/>
            <person name="Tauch A."/>
        </authorList>
    </citation>
    <scope>NUCLEOTIDE SEQUENCE [LARGE SCALE GENOMIC DNA]</scope>
    <source>
        <strain evidence="9 10">R2070</strain>
    </source>
</reference>
<evidence type="ECO:0000313" key="10">
    <source>
        <dbReference type="Proteomes" id="UP000028504"/>
    </source>
</evidence>
<evidence type="ECO:0000256" key="6">
    <source>
        <dbReference type="ARBA" id="ARBA00023136"/>
    </source>
</evidence>
<keyword evidence="10" id="KW-1185">Reference proteome</keyword>
<dbReference type="PROSITE" id="PS50850">
    <property type="entry name" value="MFS"/>
    <property type="match status" value="1"/>
</dbReference>
<evidence type="ECO:0000256" key="5">
    <source>
        <dbReference type="ARBA" id="ARBA00022989"/>
    </source>
</evidence>
<feature type="transmembrane region" description="Helical" evidence="7">
    <location>
        <begin position="416"/>
        <end position="435"/>
    </location>
</feature>
<feature type="transmembrane region" description="Helical" evidence="7">
    <location>
        <begin position="21"/>
        <end position="43"/>
    </location>
</feature>
<evidence type="ECO:0000259" key="8">
    <source>
        <dbReference type="PROSITE" id="PS50850"/>
    </source>
</evidence>
<feature type="transmembrane region" description="Helical" evidence="7">
    <location>
        <begin position="110"/>
        <end position="133"/>
    </location>
</feature>
<feature type="transmembrane region" description="Helical" evidence="7">
    <location>
        <begin position="345"/>
        <end position="365"/>
    </location>
</feature>
<feature type="domain" description="Major facilitator superfamily (MFS) profile" evidence="8">
    <location>
        <begin position="21"/>
        <end position="492"/>
    </location>
</feature>
<dbReference type="InterPro" id="IPR020846">
    <property type="entry name" value="MFS_dom"/>
</dbReference>
<evidence type="ECO:0000256" key="1">
    <source>
        <dbReference type="ARBA" id="ARBA00004651"/>
    </source>
</evidence>
<feature type="transmembrane region" description="Helical" evidence="7">
    <location>
        <begin position="313"/>
        <end position="333"/>
    </location>
</feature>
<dbReference type="RefSeq" id="WP_038606282.1">
    <property type="nucleotide sequence ID" value="NZ_CP008944.1"/>
</dbReference>
<proteinExistence type="predicted"/>